<feature type="domain" description="Glycosyl hydrolase family 13 catalytic" evidence="5">
    <location>
        <begin position="163"/>
        <end position="575"/>
    </location>
</feature>
<feature type="region of interest" description="Disordered" evidence="4">
    <location>
        <begin position="473"/>
        <end position="501"/>
    </location>
</feature>
<dbReference type="CDD" id="cd11326">
    <property type="entry name" value="AmyAc_Glg_debranch"/>
    <property type="match status" value="1"/>
</dbReference>
<evidence type="ECO:0000313" key="6">
    <source>
        <dbReference type="EMBL" id="NHC36542.1"/>
    </source>
</evidence>
<dbReference type="InterPro" id="IPR013783">
    <property type="entry name" value="Ig-like_fold"/>
</dbReference>
<dbReference type="PANTHER" id="PTHR43002">
    <property type="entry name" value="GLYCOGEN DEBRANCHING ENZYME"/>
    <property type="match status" value="1"/>
</dbReference>
<dbReference type="SMART" id="SM00642">
    <property type="entry name" value="Aamy"/>
    <property type="match status" value="1"/>
</dbReference>
<dbReference type="OrthoDB" id="434929at2"/>
<dbReference type="Gene3D" id="2.60.40.1180">
    <property type="entry name" value="Golgi alpha-mannosidase II"/>
    <property type="match status" value="1"/>
</dbReference>
<evidence type="ECO:0000259" key="5">
    <source>
        <dbReference type="SMART" id="SM00642"/>
    </source>
</evidence>
<dbReference type="SUPFAM" id="SSF81296">
    <property type="entry name" value="E set domains"/>
    <property type="match status" value="1"/>
</dbReference>
<evidence type="ECO:0000256" key="4">
    <source>
        <dbReference type="SAM" id="MobiDB-lite"/>
    </source>
</evidence>
<dbReference type="InterPro" id="IPR004193">
    <property type="entry name" value="Glyco_hydro_13_N"/>
</dbReference>
<dbReference type="SUPFAM" id="SSF51011">
    <property type="entry name" value="Glycosyl hydrolase domain"/>
    <property type="match status" value="1"/>
</dbReference>
<accession>A0A9X5I6H5</accession>
<dbReference type="InterPro" id="IPR044505">
    <property type="entry name" value="GlgX_Isoamylase_N_E_set"/>
</dbReference>
<dbReference type="Gene3D" id="2.60.40.10">
    <property type="entry name" value="Immunoglobulins"/>
    <property type="match status" value="1"/>
</dbReference>
<dbReference type="RefSeq" id="WP_039716018.1">
    <property type="nucleotide sequence ID" value="NZ_JTJC03000005.1"/>
</dbReference>
<name>A0A9X5I6H5_9CYAN</name>
<keyword evidence="2" id="KW-0378">Hydrolase</keyword>
<dbReference type="SUPFAM" id="SSF51445">
    <property type="entry name" value="(Trans)glycosidases"/>
    <property type="match status" value="1"/>
</dbReference>
<dbReference type="Pfam" id="PF02922">
    <property type="entry name" value="CBM_48"/>
    <property type="match status" value="1"/>
</dbReference>
<evidence type="ECO:0000256" key="3">
    <source>
        <dbReference type="ARBA" id="ARBA00023295"/>
    </source>
</evidence>
<gene>
    <name evidence="6" type="primary">glgX</name>
    <name evidence="6" type="ORF">QH73_0018160</name>
</gene>
<dbReference type="InterPro" id="IPR014756">
    <property type="entry name" value="Ig_E-set"/>
</dbReference>
<evidence type="ECO:0000256" key="1">
    <source>
        <dbReference type="ARBA" id="ARBA00008061"/>
    </source>
</evidence>
<evidence type="ECO:0000256" key="2">
    <source>
        <dbReference type="ARBA" id="ARBA00022801"/>
    </source>
</evidence>
<comment type="similarity">
    <text evidence="1">Belongs to the glycosyl hydrolase 13 family.</text>
</comment>
<evidence type="ECO:0000313" key="7">
    <source>
        <dbReference type="Proteomes" id="UP000031532"/>
    </source>
</evidence>
<dbReference type="InterPro" id="IPR017853">
    <property type="entry name" value="GH"/>
</dbReference>
<keyword evidence="3" id="KW-0326">Glycosidase</keyword>
<dbReference type="CDD" id="cd02856">
    <property type="entry name" value="E_set_GDE_Isoamylase_N"/>
    <property type="match status" value="1"/>
</dbReference>
<dbReference type="GO" id="GO:0004135">
    <property type="term" value="F:amylo-alpha-1,6-glucosidase activity"/>
    <property type="evidence" value="ECO:0007669"/>
    <property type="project" value="InterPro"/>
</dbReference>
<dbReference type="InterPro" id="IPR011837">
    <property type="entry name" value="Glycogen_debranch_GlgX"/>
</dbReference>
<protein>
    <submittedName>
        <fullName evidence="6">Glycogen debranching protein GlgX</fullName>
    </submittedName>
</protein>
<organism evidence="6 7">
    <name type="scientific">Scytonema millei VB511283</name>
    <dbReference type="NCBI Taxonomy" id="1245923"/>
    <lineage>
        <taxon>Bacteria</taxon>
        <taxon>Bacillati</taxon>
        <taxon>Cyanobacteriota</taxon>
        <taxon>Cyanophyceae</taxon>
        <taxon>Nostocales</taxon>
        <taxon>Scytonemataceae</taxon>
        <taxon>Scytonema</taxon>
    </lineage>
</organism>
<dbReference type="GO" id="GO:0005980">
    <property type="term" value="P:glycogen catabolic process"/>
    <property type="evidence" value="ECO:0007669"/>
    <property type="project" value="InterPro"/>
</dbReference>
<keyword evidence="7" id="KW-1185">Reference proteome</keyword>
<dbReference type="Pfam" id="PF00128">
    <property type="entry name" value="Alpha-amylase"/>
    <property type="match status" value="2"/>
</dbReference>
<sequence length="709" mass="81077">MYVALWPGNVYPLGSCWDGKGTNFTLFSENATGVELCLFDRDDEETRIQLTEVSNFVWHGYIPGIGPGQRYGYRVHGPYAPQEGHRFNPNKLLIDPYTKAIAGEVGNGPELYGYSWESEEADLSFSDLDSAALMPKSVVVDQSFDWEDDKLLRTPWNETIIYETHVKGFTKLHPDIPEELRGTYAGMAHPAAIEHLQRLGISAVELMPVHHFLSVPGHLADKGLRNYWGYDSINYFAPHSEYSSSGTLGQQVTEFKEMVKALHRAGIEVILDVVYNHTGEGNHMGPTLSMRGIDNANYYRLVDGDPRYYMDFTGCGNSLNVRHAQVLKLIMDSLRYWVTEMHVDGFRFDLASALARELYEVDRLSAFFDIIHQDPTIADVKLIAEPWDIGTGGYQVGNFPVLWSEWNGKYRDTTRDFWRGVDSTLGEFAYRLTGSPDLYYQENGRRPNASINFITAHDGFTLNDLVSYNEKHNEANGEESRDGESHNRSWNCGAEGETDDPEVLQLRERQRRNFFVTLMLSQGIPMMLGGDEMGRTQHGNNNGYCQDSEISWFNWDLVQGNTDLLDFTRELIYFRRQHPVFRRRKWFQGQAIHGSGVSDIMWFNPDGSEMDQEQWEIGYAKSMGVFLNGNMIPSPGKQGQRISDDSFLIFFNAHYETLEFNLPQGMQDNQWALVIDTKEPRFIQEERIYTGDRTVPVTARSLVLLRQMV</sequence>
<dbReference type="InterPro" id="IPR006047">
    <property type="entry name" value="GH13_cat_dom"/>
</dbReference>
<dbReference type="EMBL" id="JTJC03000005">
    <property type="protein sequence ID" value="NHC36542.1"/>
    <property type="molecule type" value="Genomic_DNA"/>
</dbReference>
<reference evidence="6 7" key="1">
    <citation type="journal article" date="2015" name="Genome Announc.">
        <title>Draft Genome Sequence of the Terrestrial Cyanobacterium Scytonema millei VB511283, Isolated from Eastern India.</title>
        <authorList>
            <person name="Sen D."/>
            <person name="Chandrababunaidu M.M."/>
            <person name="Singh D."/>
            <person name="Sanghi N."/>
            <person name="Ghorai A."/>
            <person name="Mishra G.P."/>
            <person name="Madduluri M."/>
            <person name="Adhikary S.P."/>
            <person name="Tripathy S."/>
        </authorList>
    </citation>
    <scope>NUCLEOTIDE SEQUENCE [LARGE SCALE GENOMIC DNA]</scope>
    <source>
        <strain evidence="6 7">VB511283</strain>
    </source>
</reference>
<dbReference type="InterPro" id="IPR013780">
    <property type="entry name" value="Glyco_hydro_b"/>
</dbReference>
<feature type="compositionally biased region" description="Basic and acidic residues" evidence="4">
    <location>
        <begin position="473"/>
        <end position="487"/>
    </location>
</feature>
<comment type="caution">
    <text evidence="6">The sequence shown here is derived from an EMBL/GenBank/DDBJ whole genome shotgun (WGS) entry which is preliminary data.</text>
</comment>
<dbReference type="AlphaFoldDB" id="A0A9X5I6H5"/>
<dbReference type="Gene3D" id="3.20.20.80">
    <property type="entry name" value="Glycosidases"/>
    <property type="match status" value="1"/>
</dbReference>
<proteinExistence type="inferred from homology"/>
<dbReference type="NCBIfam" id="TIGR02100">
    <property type="entry name" value="glgX_debranch"/>
    <property type="match status" value="1"/>
</dbReference>
<dbReference type="Proteomes" id="UP000031532">
    <property type="component" value="Unassembled WGS sequence"/>
</dbReference>